<dbReference type="Proteomes" id="UP001162802">
    <property type="component" value="Unassembled WGS sequence"/>
</dbReference>
<dbReference type="RefSeq" id="WP_243798670.1">
    <property type="nucleotide sequence ID" value="NZ_JALHAT010000008.1"/>
</dbReference>
<sequence>MTTDRIICCDPQRRAALLAPDAPTDVSGIDYVEVHAGATTADPTILEVVLVKPLPLPLGRITPDNLRLTGGVRFAPPRPAVPVEHDPDTGSVSRWRITLPGNQPTDFSTYRLEIVAGPGSAAPPAFLDARLSGVDIDFKLDCPAPGDCLPACADSDTPAPSTARFDYRTRDYETFRRQILDRMAELVPGFVEDDPVDLTTTLVEALAARADQLSYRLDWVGTEAFLSTARSRAALARHARLMDYTIGEAESARTFAAFTFTPGGAIAEGQELPPATPLLPRIREQDVVLPASKATRVLPKASVVFETAHPLALWSWRNTIAFHTWSDEQCLLPRGACAATLVDGSGAGAGGLAPGDFLILLETRSPTTGARADARPEQRHVVRLTRVTPVSDVLAPATRLVTVEWDAADALPFDLVLQRGRDAASSGAQDRICAEVLGNVAFCDHGLSLPPVSLDLTPAEAETMRPALSPPTPPAEQPWRPTLDAGPIARILVPPREPRAAAAWLDRDAREAVPALTLEDPFAPWHSRTDLLRSDRFDRHFVLETGLSGDLQLRFGDGINGLAPVPGHAFAPRARVGGGARGNIGPDTLTHIALPEALAGMDIAVTNPLAATGGREPETPGDIRINVPRAYRTQERAVTEADYAAAACTHPAVANARARARWTGAWQTIAITLDLAGGRALDADLKSDIAAHLERLRLIGFDIVLRAARMAPLRLDLHVCAAPGFVRGEVARQVRAALRPSGVEGRTGFFHPDNFSFGEPLYISRLIAFLMALEGVASVEVTRLHRTDRASQGELAQSVLVPGELEILQLNDDPSFPEEGRIGIDMGGGDV</sequence>
<reference evidence="1" key="1">
    <citation type="submission" date="2022-03" db="EMBL/GenBank/DDBJ databases">
        <title>Identification of a novel bacterium isolated from mangrove sediments.</title>
        <authorList>
            <person name="Pan X."/>
        </authorList>
    </citation>
    <scope>NUCLEOTIDE SEQUENCE</scope>
    <source>
        <strain evidence="1">B2637</strain>
    </source>
</reference>
<gene>
    <name evidence="1" type="ORF">MTR65_07365</name>
</gene>
<protein>
    <submittedName>
        <fullName evidence="1">Baseplate J/gp47 family protein</fullName>
    </submittedName>
</protein>
<keyword evidence="2" id="KW-1185">Reference proteome</keyword>
<comment type="caution">
    <text evidence="1">The sequence shown here is derived from an EMBL/GenBank/DDBJ whole genome shotgun (WGS) entry which is preliminary data.</text>
</comment>
<evidence type="ECO:0000313" key="2">
    <source>
        <dbReference type="Proteomes" id="UP001162802"/>
    </source>
</evidence>
<name>A0ABT0ABC3_9SPHN</name>
<organism evidence="1 2">
    <name type="scientific">Novosphingobium mangrovi</name>
    <name type="common">ex Hu et al. 2023</name>
    <dbReference type="NCBI Taxonomy" id="2930094"/>
    <lineage>
        <taxon>Bacteria</taxon>
        <taxon>Pseudomonadati</taxon>
        <taxon>Pseudomonadota</taxon>
        <taxon>Alphaproteobacteria</taxon>
        <taxon>Sphingomonadales</taxon>
        <taxon>Sphingomonadaceae</taxon>
        <taxon>Novosphingobium</taxon>
    </lineage>
</organism>
<evidence type="ECO:0000313" key="1">
    <source>
        <dbReference type="EMBL" id="MCJ1960492.1"/>
    </source>
</evidence>
<dbReference type="EMBL" id="JALHAT010000008">
    <property type="protein sequence ID" value="MCJ1960492.1"/>
    <property type="molecule type" value="Genomic_DNA"/>
</dbReference>
<accession>A0ABT0ABC3</accession>
<proteinExistence type="predicted"/>